<gene>
    <name evidence="1" type="ORF">GCM10012284_02870</name>
</gene>
<sequence length="82" mass="8455">MTDGDADAQAVAQRAADRLATALEDGGFDVGRDFPVLHDAVGRQGVAVVRLGDVRPVTAERPARVLSDAAGAGIVITEEGDR</sequence>
<protein>
    <submittedName>
        <fullName evidence="1">Uncharacterized protein</fullName>
    </submittedName>
</protein>
<name>A0A8J3BS75_9ACTN</name>
<reference evidence="1" key="2">
    <citation type="submission" date="2020-09" db="EMBL/GenBank/DDBJ databases">
        <authorList>
            <person name="Sun Q."/>
            <person name="Zhou Y."/>
        </authorList>
    </citation>
    <scope>NUCLEOTIDE SEQUENCE</scope>
    <source>
        <strain evidence="1">CGMCC 4.7299</strain>
    </source>
</reference>
<accession>A0A8J3BS75</accession>
<dbReference type="RefSeq" id="WP_189077167.1">
    <property type="nucleotide sequence ID" value="NZ_BMMX01000001.1"/>
</dbReference>
<organism evidence="1 2">
    <name type="scientific">Mangrovihabitans endophyticus</name>
    <dbReference type="NCBI Taxonomy" id="1751298"/>
    <lineage>
        <taxon>Bacteria</taxon>
        <taxon>Bacillati</taxon>
        <taxon>Actinomycetota</taxon>
        <taxon>Actinomycetes</taxon>
        <taxon>Micromonosporales</taxon>
        <taxon>Micromonosporaceae</taxon>
        <taxon>Mangrovihabitans</taxon>
    </lineage>
</organism>
<proteinExistence type="predicted"/>
<comment type="caution">
    <text evidence="1">The sequence shown here is derived from an EMBL/GenBank/DDBJ whole genome shotgun (WGS) entry which is preliminary data.</text>
</comment>
<keyword evidence="2" id="KW-1185">Reference proteome</keyword>
<dbReference type="EMBL" id="BMMX01000001">
    <property type="protein sequence ID" value="GGK72487.1"/>
    <property type="molecule type" value="Genomic_DNA"/>
</dbReference>
<evidence type="ECO:0000313" key="1">
    <source>
        <dbReference type="EMBL" id="GGK72487.1"/>
    </source>
</evidence>
<dbReference type="AlphaFoldDB" id="A0A8J3BS75"/>
<evidence type="ECO:0000313" key="2">
    <source>
        <dbReference type="Proteomes" id="UP000656042"/>
    </source>
</evidence>
<reference evidence="1" key="1">
    <citation type="journal article" date="2014" name="Int. J. Syst. Evol. Microbiol.">
        <title>Complete genome sequence of Corynebacterium casei LMG S-19264T (=DSM 44701T), isolated from a smear-ripened cheese.</title>
        <authorList>
            <consortium name="US DOE Joint Genome Institute (JGI-PGF)"/>
            <person name="Walter F."/>
            <person name="Albersmeier A."/>
            <person name="Kalinowski J."/>
            <person name="Ruckert C."/>
        </authorList>
    </citation>
    <scope>NUCLEOTIDE SEQUENCE</scope>
    <source>
        <strain evidence="1">CGMCC 4.7299</strain>
    </source>
</reference>
<dbReference type="Proteomes" id="UP000656042">
    <property type="component" value="Unassembled WGS sequence"/>
</dbReference>